<dbReference type="Gene3D" id="3.40.50.150">
    <property type="entry name" value="Vaccinia Virus protein VP39"/>
    <property type="match status" value="1"/>
</dbReference>
<organism evidence="2">
    <name type="scientific">marine metagenome</name>
    <dbReference type="NCBI Taxonomy" id="408172"/>
    <lineage>
        <taxon>unclassified sequences</taxon>
        <taxon>metagenomes</taxon>
        <taxon>ecological metagenomes</taxon>
    </lineage>
</organism>
<reference evidence="2" key="1">
    <citation type="submission" date="2018-05" db="EMBL/GenBank/DDBJ databases">
        <authorList>
            <person name="Lanie J.A."/>
            <person name="Ng W.-L."/>
            <person name="Kazmierczak K.M."/>
            <person name="Andrzejewski T.M."/>
            <person name="Davidsen T.M."/>
            <person name="Wayne K.J."/>
            <person name="Tettelin H."/>
            <person name="Glass J.I."/>
            <person name="Rusch D."/>
            <person name="Podicherti R."/>
            <person name="Tsui H.-C.T."/>
            <person name="Winkler M.E."/>
        </authorList>
    </citation>
    <scope>NUCLEOTIDE SEQUENCE</scope>
</reference>
<name>A0A381YWV9_9ZZZZ</name>
<dbReference type="Pfam" id="PF08241">
    <property type="entry name" value="Methyltransf_11"/>
    <property type="match status" value="1"/>
</dbReference>
<dbReference type="SUPFAM" id="SSF53335">
    <property type="entry name" value="S-adenosyl-L-methionine-dependent methyltransferases"/>
    <property type="match status" value="1"/>
</dbReference>
<proteinExistence type="predicted"/>
<dbReference type="CDD" id="cd02440">
    <property type="entry name" value="AdoMet_MTases"/>
    <property type="match status" value="1"/>
</dbReference>
<evidence type="ECO:0000259" key="1">
    <source>
        <dbReference type="Pfam" id="PF08241"/>
    </source>
</evidence>
<gene>
    <name evidence="2" type="ORF">METZ01_LOCUS133976</name>
</gene>
<protein>
    <recommendedName>
        <fullName evidence="1">Methyltransferase type 11 domain-containing protein</fullName>
    </recommendedName>
</protein>
<dbReference type="AlphaFoldDB" id="A0A381YWV9"/>
<dbReference type="InterPro" id="IPR029063">
    <property type="entry name" value="SAM-dependent_MTases_sf"/>
</dbReference>
<dbReference type="InterPro" id="IPR013216">
    <property type="entry name" value="Methyltransf_11"/>
</dbReference>
<dbReference type="EMBL" id="UINC01019187">
    <property type="protein sequence ID" value="SVA81122.1"/>
    <property type="molecule type" value="Genomic_DNA"/>
</dbReference>
<accession>A0A381YWV9</accession>
<feature type="domain" description="Methyltransferase type 11" evidence="1">
    <location>
        <begin position="67"/>
        <end position="157"/>
    </location>
</feature>
<sequence length="276" mass="32013">MTDKFNSKAIGLDVGLLIGKFFMDTEELHYGYWPRDKTVTAQNFSQAQNRHSQLIIDNIPETVKHILDVGSGSGSLAKKLTTLGYQVDCVIPSEFLAEKIQENVDPSSKIYTSKFADLEISRKYDLILFSESFQYVQLDRSINKILSILDNNGYLLICDVFHKNVSGISPMRGGHRLDLFENEIKKTDLIKKTDIDITLETAPTWDFLNQFLNEVAIPISDMSHSYMKYKYPKLTKFMKWKFRNRLDKIRKVWLSNELTGANFAKFKSYRLFLYEK</sequence>
<evidence type="ECO:0000313" key="2">
    <source>
        <dbReference type="EMBL" id="SVA81122.1"/>
    </source>
</evidence>